<keyword evidence="2" id="KW-1185">Reference proteome</keyword>
<comment type="caution">
    <text evidence="1">The sequence shown here is derived from an EMBL/GenBank/DDBJ whole genome shotgun (WGS) entry which is preliminary data.</text>
</comment>
<dbReference type="AlphaFoldDB" id="A0A9D4QP66"/>
<dbReference type="EMBL" id="JAIWYP010000004">
    <property type="protein sequence ID" value="KAH3838411.1"/>
    <property type="molecule type" value="Genomic_DNA"/>
</dbReference>
<proteinExistence type="predicted"/>
<gene>
    <name evidence="1" type="ORF">DPMN_111820</name>
</gene>
<organism evidence="1 2">
    <name type="scientific">Dreissena polymorpha</name>
    <name type="common">Zebra mussel</name>
    <name type="synonym">Mytilus polymorpha</name>
    <dbReference type="NCBI Taxonomy" id="45954"/>
    <lineage>
        <taxon>Eukaryota</taxon>
        <taxon>Metazoa</taxon>
        <taxon>Spiralia</taxon>
        <taxon>Lophotrochozoa</taxon>
        <taxon>Mollusca</taxon>
        <taxon>Bivalvia</taxon>
        <taxon>Autobranchia</taxon>
        <taxon>Heteroconchia</taxon>
        <taxon>Euheterodonta</taxon>
        <taxon>Imparidentia</taxon>
        <taxon>Neoheterodontei</taxon>
        <taxon>Myida</taxon>
        <taxon>Dreissenoidea</taxon>
        <taxon>Dreissenidae</taxon>
        <taxon>Dreissena</taxon>
    </lineage>
</organism>
<accession>A0A9D4QP66</accession>
<sequence>MLLLCCPDANSQQVDTFLLGLDPQHNLDGVCAPNAPLWSGMKTNGAVVWRPSTVTI</sequence>
<name>A0A9D4QP66_DREPO</name>
<reference evidence="1" key="2">
    <citation type="submission" date="2020-11" db="EMBL/GenBank/DDBJ databases">
        <authorList>
            <person name="McCartney M.A."/>
            <person name="Auch B."/>
            <person name="Kono T."/>
            <person name="Mallez S."/>
            <person name="Becker A."/>
            <person name="Gohl D.M."/>
            <person name="Silverstein K.A.T."/>
            <person name="Koren S."/>
            <person name="Bechman K.B."/>
            <person name="Herman A."/>
            <person name="Abrahante J.E."/>
            <person name="Garbe J."/>
        </authorList>
    </citation>
    <scope>NUCLEOTIDE SEQUENCE</scope>
    <source>
        <strain evidence="1">Duluth1</strain>
        <tissue evidence="1">Whole animal</tissue>
    </source>
</reference>
<evidence type="ECO:0000313" key="2">
    <source>
        <dbReference type="Proteomes" id="UP000828390"/>
    </source>
</evidence>
<reference evidence="1" key="1">
    <citation type="journal article" date="2019" name="bioRxiv">
        <title>The Genome of the Zebra Mussel, Dreissena polymorpha: A Resource for Invasive Species Research.</title>
        <authorList>
            <person name="McCartney M.A."/>
            <person name="Auch B."/>
            <person name="Kono T."/>
            <person name="Mallez S."/>
            <person name="Zhang Y."/>
            <person name="Obille A."/>
            <person name="Becker A."/>
            <person name="Abrahante J.E."/>
            <person name="Garbe J."/>
            <person name="Badalamenti J.P."/>
            <person name="Herman A."/>
            <person name="Mangelson H."/>
            <person name="Liachko I."/>
            <person name="Sullivan S."/>
            <person name="Sone E.D."/>
            <person name="Koren S."/>
            <person name="Silverstein K.A.T."/>
            <person name="Beckman K.B."/>
            <person name="Gohl D.M."/>
        </authorList>
    </citation>
    <scope>NUCLEOTIDE SEQUENCE</scope>
    <source>
        <strain evidence="1">Duluth1</strain>
        <tissue evidence="1">Whole animal</tissue>
    </source>
</reference>
<protein>
    <submittedName>
        <fullName evidence="1">Uncharacterized protein</fullName>
    </submittedName>
</protein>
<dbReference type="Proteomes" id="UP000828390">
    <property type="component" value="Unassembled WGS sequence"/>
</dbReference>
<evidence type="ECO:0000313" key="1">
    <source>
        <dbReference type="EMBL" id="KAH3838411.1"/>
    </source>
</evidence>